<dbReference type="HOGENOM" id="CLU_2659707_0_0_1"/>
<dbReference type="InParanoid" id="Q55H64"/>
<dbReference type="dictyBase" id="DDB_G0267220"/>
<dbReference type="AlphaFoldDB" id="Q55H64"/>
<organism evidence="1 2">
    <name type="scientific">Dictyostelium discoideum</name>
    <name type="common">Social amoeba</name>
    <dbReference type="NCBI Taxonomy" id="44689"/>
    <lineage>
        <taxon>Eukaryota</taxon>
        <taxon>Amoebozoa</taxon>
        <taxon>Evosea</taxon>
        <taxon>Eumycetozoa</taxon>
        <taxon>Dictyostelia</taxon>
        <taxon>Dictyosteliales</taxon>
        <taxon>Dictyosteliaceae</taxon>
        <taxon>Dictyostelium</taxon>
    </lineage>
</organism>
<evidence type="ECO:0000313" key="2">
    <source>
        <dbReference type="Proteomes" id="UP000002195"/>
    </source>
</evidence>
<dbReference type="EMBL" id="AAFI02000001">
    <property type="protein sequence ID" value="EAL73847.1"/>
    <property type="molecule type" value="Genomic_DNA"/>
</dbReference>
<reference evidence="1 2" key="1">
    <citation type="journal article" date="2005" name="Nature">
        <title>The genome of the social amoeba Dictyostelium discoideum.</title>
        <authorList>
            <consortium name="The Dictyostelium discoideum Sequencing Consortium"/>
            <person name="Eichinger L."/>
            <person name="Pachebat J.A."/>
            <person name="Glockner G."/>
            <person name="Rajandream M.A."/>
            <person name="Sucgang R."/>
            <person name="Berriman M."/>
            <person name="Song J."/>
            <person name="Olsen R."/>
            <person name="Szafranski K."/>
            <person name="Xu Q."/>
            <person name="Tunggal B."/>
            <person name="Kummerfeld S."/>
            <person name="Madera M."/>
            <person name="Konfortov B.A."/>
            <person name="Rivero F."/>
            <person name="Bankier A.T."/>
            <person name="Lehmann R."/>
            <person name="Hamlin N."/>
            <person name="Davies R."/>
            <person name="Gaudet P."/>
            <person name="Fey P."/>
            <person name="Pilcher K."/>
            <person name="Chen G."/>
            <person name="Saunders D."/>
            <person name="Sodergren E."/>
            <person name="Davis P."/>
            <person name="Kerhornou A."/>
            <person name="Nie X."/>
            <person name="Hall N."/>
            <person name="Anjard C."/>
            <person name="Hemphill L."/>
            <person name="Bason N."/>
            <person name="Farbrother P."/>
            <person name="Desany B."/>
            <person name="Just E."/>
            <person name="Morio T."/>
            <person name="Rost R."/>
            <person name="Churcher C."/>
            <person name="Cooper J."/>
            <person name="Haydock S."/>
            <person name="van Driessche N."/>
            <person name="Cronin A."/>
            <person name="Goodhead I."/>
            <person name="Muzny D."/>
            <person name="Mourier T."/>
            <person name="Pain A."/>
            <person name="Lu M."/>
            <person name="Harper D."/>
            <person name="Lindsay R."/>
            <person name="Hauser H."/>
            <person name="James K."/>
            <person name="Quiles M."/>
            <person name="Madan Babu M."/>
            <person name="Saito T."/>
            <person name="Buchrieser C."/>
            <person name="Wardroper A."/>
            <person name="Felder M."/>
            <person name="Thangavelu M."/>
            <person name="Johnson D."/>
            <person name="Knights A."/>
            <person name="Loulseged H."/>
            <person name="Mungall K."/>
            <person name="Oliver K."/>
            <person name="Price C."/>
            <person name="Quail M.A."/>
            <person name="Urushihara H."/>
            <person name="Hernandez J."/>
            <person name="Rabbinowitsch E."/>
            <person name="Steffen D."/>
            <person name="Sanders M."/>
            <person name="Ma J."/>
            <person name="Kohara Y."/>
            <person name="Sharp S."/>
            <person name="Simmonds M."/>
            <person name="Spiegler S."/>
            <person name="Tivey A."/>
            <person name="Sugano S."/>
            <person name="White B."/>
            <person name="Walker D."/>
            <person name="Woodward J."/>
            <person name="Winckler T."/>
            <person name="Tanaka Y."/>
            <person name="Shaulsky G."/>
            <person name="Schleicher M."/>
            <person name="Weinstock G."/>
            <person name="Rosenthal A."/>
            <person name="Cox E.C."/>
            <person name="Chisholm R.L."/>
            <person name="Gibbs R."/>
            <person name="Loomis W.F."/>
            <person name="Platzer M."/>
            <person name="Kay R.R."/>
            <person name="Williams J."/>
            <person name="Dear P.H."/>
            <person name="Noegel A.A."/>
            <person name="Barrell B."/>
            <person name="Kuspa A."/>
        </authorList>
    </citation>
    <scope>NUCLEOTIDE SEQUENCE [LARGE SCALE GENOMIC DNA]</scope>
    <source>
        <strain evidence="1 2">AX4</strain>
    </source>
</reference>
<dbReference type="PaxDb" id="44689-DDB0216458"/>
<dbReference type="KEGG" id="ddi:DDB_G0267220"/>
<dbReference type="VEuPathDB" id="AmoebaDB:DDB_G0267220"/>
<sequence>MKKFTTECFICNCVIEFSAKTIELIQEHVHKCINVKLDENEIERFPTIEQFNDKQKQIEELSKKVEELTFKLNFVE</sequence>
<accession>Q55H64</accession>
<dbReference type="GeneID" id="8615797"/>
<protein>
    <submittedName>
        <fullName evidence="1">Uncharacterized protein</fullName>
    </submittedName>
</protein>
<keyword evidence="2" id="KW-1185">Reference proteome</keyword>
<comment type="caution">
    <text evidence="1">The sequence shown here is derived from an EMBL/GenBank/DDBJ whole genome shotgun (WGS) entry which is preliminary data.</text>
</comment>
<dbReference type="RefSeq" id="XP_647771.1">
    <property type="nucleotide sequence ID" value="XM_642679.1"/>
</dbReference>
<name>Q55H64_DICDI</name>
<gene>
    <name evidence="1" type="ORF">DDB_G0267220</name>
</gene>
<evidence type="ECO:0000313" key="1">
    <source>
        <dbReference type="EMBL" id="EAL73847.1"/>
    </source>
</evidence>
<proteinExistence type="predicted"/>
<dbReference type="Proteomes" id="UP000002195">
    <property type="component" value="Unassembled WGS sequence"/>
</dbReference>
<dbReference type="SMR" id="Q55H64"/>